<gene>
    <name evidence="4" type="ORF">BGO89_08915</name>
</gene>
<dbReference type="Gene3D" id="2.60.120.260">
    <property type="entry name" value="Galactose-binding domain-like"/>
    <property type="match status" value="1"/>
</dbReference>
<dbReference type="Gene3D" id="3.20.20.80">
    <property type="entry name" value="Glycosidases"/>
    <property type="match status" value="1"/>
</dbReference>
<dbReference type="SUPFAM" id="SSF49785">
    <property type="entry name" value="Galactose-binding domain-like"/>
    <property type="match status" value="1"/>
</dbReference>
<evidence type="ECO:0000313" key="4">
    <source>
        <dbReference type="EMBL" id="OJX56658.1"/>
    </source>
</evidence>
<protein>
    <recommendedName>
        <fullName evidence="3">CBM-cenC domain-containing protein</fullName>
    </recommendedName>
</protein>
<dbReference type="InterPro" id="IPR003305">
    <property type="entry name" value="CenC_carb-bd"/>
</dbReference>
<evidence type="ECO:0000256" key="2">
    <source>
        <dbReference type="SAM" id="SignalP"/>
    </source>
</evidence>
<dbReference type="InterPro" id="IPR017853">
    <property type="entry name" value="GH"/>
</dbReference>
<dbReference type="InterPro" id="IPR008979">
    <property type="entry name" value="Galactose-bd-like_sf"/>
</dbReference>
<evidence type="ECO:0000256" key="1">
    <source>
        <dbReference type="ARBA" id="ARBA00022801"/>
    </source>
</evidence>
<reference evidence="4 5" key="1">
    <citation type="submission" date="2016-09" db="EMBL/GenBank/DDBJ databases">
        <title>Genome-resolved meta-omics ties microbial dynamics to process performance in biotechnology for thiocyanate degradation.</title>
        <authorList>
            <person name="Kantor R.S."/>
            <person name="Huddy R.J."/>
            <person name="Iyer R."/>
            <person name="Thomas B.C."/>
            <person name="Brown C.T."/>
            <person name="Anantharaman K."/>
            <person name="Tringe S."/>
            <person name="Hettich R.L."/>
            <person name="Harrison S.T."/>
            <person name="Banfield J.F."/>
        </authorList>
    </citation>
    <scope>NUCLEOTIDE SEQUENCE [LARGE SCALE GENOMIC DNA]</scope>
    <source>
        <strain evidence="4">59-99</strain>
    </source>
</reference>
<proteinExistence type="predicted"/>
<dbReference type="AlphaFoldDB" id="A0A1M3KW69"/>
<dbReference type="Proteomes" id="UP000184233">
    <property type="component" value="Unassembled WGS sequence"/>
</dbReference>
<dbReference type="STRING" id="1895771.BGO89_08915"/>
<organism evidence="4 5">
    <name type="scientific">Candidatus Kapaibacterium thiocyanatum</name>
    <dbReference type="NCBI Taxonomy" id="1895771"/>
    <lineage>
        <taxon>Bacteria</taxon>
        <taxon>Pseudomonadati</taxon>
        <taxon>Candidatus Kapaibacteriota</taxon>
        <taxon>Candidatus Kapaibacteriia</taxon>
        <taxon>Candidatus Kapaibacteriales</taxon>
        <taxon>Candidatus Kapaibacteriaceae</taxon>
        <taxon>Candidatus Kapaibacterium</taxon>
    </lineage>
</organism>
<feature type="domain" description="CBM-cenC" evidence="3">
    <location>
        <begin position="287"/>
        <end position="431"/>
    </location>
</feature>
<feature type="signal peptide" evidence="2">
    <location>
        <begin position="1"/>
        <end position="20"/>
    </location>
</feature>
<sequence length="969" mass="106406">MRHSLLFVLAFVFVHVAQQAQPLSQPFVFSMPEGVELDTTLLAVPLEPAGSRGRVRLDADGHFVFADGGRLRMVGTGLQWSGCFPDSVVAERTARRLRALGVNTVKFNAFDYPYFRGVSILADGNSTERLDDEQMRKLDYLVYQLKRNGIYSVFTFHSVWMPRPGDGVRQPDSVGWGTRMGLVFDPVVQTIHRRILRLFLEHVNEFTNVAYKDEAAIPFIIAAEDASVMAYWMYTQNVIRPNGGDASVGMQHLRLIDSLFLASLRSKGLTTDAALDRAWSSTVADTSNVLRNAGFNDPFNAAWILGVNTNAGAQAIVQYSDADRKEGESSLRVRIASLDANKQSYGIQLAQILQKMKRLHRYRVAFWAKTTPQRGSRAIAVSVQNSTYPYDTYGLAEVVNLTDQWQRFDYTFTCSASDSTSGAVSFLLGSDSGDVYIDDAVLREIPFGGLFPGESIVNGTVARTSVFDETISPARARDNAEFYIGTLKSLFDGVRRLVRDTLRSDVLLCPSARFTTFPELHAAKDYDVFSSTDWRSNATSMLSEYYGGSVYVPAQNAVKGKAMVITHSGIQYPRPYHAQVATIFPAYAGLHDWDGVFFSVFASRPAAGSERVDSNAAWEIMDKPDVLVMLPSTAAMMRRGDVRPSPKVVEITVPDEAFTYPRLHAQMPYSLGIYSDGRMPLFRRIRMNAEPAEIGSFLPHREISALASNDVDLRMLNAENDQIFWDASAGILRVQTDRYIGLSGKLRGELFTLPGAGLLVEQLDTVENVTMSIVGEGAEPIREGRTALLTIATRVLNEGATFSADNLSLVTWGTGRPMMEGTAFRITITRPDVDSVFAQPLGPDGRPAGGRFAATRSPSGRFTLTVSTAQWKTPWFRLQFGTTATSVGEDLPEGDIVISPNPAGETMRIDVRSDAAVDMVDALGRIVWSGVQAGGTGTTVDVHAFPAGTYAVRARTGSAVRTIPVVVAR</sequence>
<dbReference type="SUPFAM" id="SSF51445">
    <property type="entry name" value="(Trans)glycosidases"/>
    <property type="match status" value="1"/>
</dbReference>
<keyword evidence="1" id="KW-0378">Hydrolase</keyword>
<dbReference type="EMBL" id="MKVH01000024">
    <property type="protein sequence ID" value="OJX56658.1"/>
    <property type="molecule type" value="Genomic_DNA"/>
</dbReference>
<evidence type="ECO:0000259" key="3">
    <source>
        <dbReference type="Pfam" id="PF02018"/>
    </source>
</evidence>
<dbReference type="Pfam" id="PF02018">
    <property type="entry name" value="CBM_4_9"/>
    <property type="match status" value="1"/>
</dbReference>
<feature type="chain" id="PRO_5012228667" description="CBM-cenC domain-containing protein" evidence="2">
    <location>
        <begin position="21"/>
        <end position="969"/>
    </location>
</feature>
<dbReference type="GO" id="GO:0016798">
    <property type="term" value="F:hydrolase activity, acting on glycosyl bonds"/>
    <property type="evidence" value="ECO:0007669"/>
    <property type="project" value="InterPro"/>
</dbReference>
<keyword evidence="2" id="KW-0732">Signal</keyword>
<evidence type="ECO:0000313" key="5">
    <source>
        <dbReference type="Proteomes" id="UP000184233"/>
    </source>
</evidence>
<comment type="caution">
    <text evidence="4">The sequence shown here is derived from an EMBL/GenBank/DDBJ whole genome shotgun (WGS) entry which is preliminary data.</text>
</comment>
<name>A0A1M3KW69_9BACT</name>
<accession>A0A1M3KW69</accession>